<proteinExistence type="predicted"/>
<evidence type="ECO:0000313" key="1">
    <source>
        <dbReference type="EMBL" id="QHU27734.1"/>
    </source>
</evidence>
<accession>A0A6C0LDM3</accession>
<organism evidence="1">
    <name type="scientific">viral metagenome</name>
    <dbReference type="NCBI Taxonomy" id="1070528"/>
    <lineage>
        <taxon>unclassified sequences</taxon>
        <taxon>metagenomes</taxon>
        <taxon>organismal metagenomes</taxon>
    </lineage>
</organism>
<reference evidence="1" key="1">
    <citation type="journal article" date="2020" name="Nature">
        <title>Giant virus diversity and host interactions through global metagenomics.</title>
        <authorList>
            <person name="Schulz F."/>
            <person name="Roux S."/>
            <person name="Paez-Espino D."/>
            <person name="Jungbluth S."/>
            <person name="Walsh D.A."/>
            <person name="Denef V.J."/>
            <person name="McMahon K.D."/>
            <person name="Konstantinidis K.T."/>
            <person name="Eloe-Fadrosh E.A."/>
            <person name="Kyrpides N.C."/>
            <person name="Woyke T."/>
        </authorList>
    </citation>
    <scope>NUCLEOTIDE SEQUENCE</scope>
    <source>
        <strain evidence="1">GVMAG-M-3300027769-26</strain>
    </source>
</reference>
<protein>
    <submittedName>
        <fullName evidence="1">Uncharacterized protein</fullName>
    </submittedName>
</protein>
<dbReference type="AlphaFoldDB" id="A0A6C0LDM3"/>
<dbReference type="EMBL" id="MN740461">
    <property type="protein sequence ID" value="QHU27734.1"/>
    <property type="molecule type" value="Genomic_DNA"/>
</dbReference>
<sequence length="82" mass="9664">MFAHDDSYTLKMYSTNIYNNNQGLTRTECMKIALRMLKEDKKLRKFIHIKSTNIKKNNPDMSYAESIKSALGEWKKMKQGSR</sequence>
<name>A0A6C0LDM3_9ZZZZ</name>